<feature type="transmembrane region" description="Helical" evidence="1">
    <location>
        <begin position="12"/>
        <end position="33"/>
    </location>
</feature>
<feature type="transmembrane region" description="Helical" evidence="1">
    <location>
        <begin position="45"/>
        <end position="61"/>
    </location>
</feature>
<dbReference type="RefSeq" id="WP_250875555.1">
    <property type="nucleotide sequence ID" value="NZ_JALXFV010000008.1"/>
</dbReference>
<organism evidence="2 3">
    <name type="scientific">Halomarina rubra</name>
    <dbReference type="NCBI Taxonomy" id="2071873"/>
    <lineage>
        <taxon>Archaea</taxon>
        <taxon>Methanobacteriati</taxon>
        <taxon>Methanobacteriota</taxon>
        <taxon>Stenosarchaea group</taxon>
        <taxon>Halobacteria</taxon>
        <taxon>Halobacteriales</taxon>
        <taxon>Natronomonadaceae</taxon>
        <taxon>Halomarina</taxon>
    </lineage>
</organism>
<evidence type="ECO:0000313" key="3">
    <source>
        <dbReference type="Proteomes" id="UP001597187"/>
    </source>
</evidence>
<accession>A0ABD6B1B4</accession>
<comment type="caution">
    <text evidence="2">The sequence shown here is derived from an EMBL/GenBank/DDBJ whole genome shotgun (WGS) entry which is preliminary data.</text>
</comment>
<dbReference type="EMBL" id="JBHUDC010000008">
    <property type="protein sequence ID" value="MFD1515646.1"/>
    <property type="molecule type" value="Genomic_DNA"/>
</dbReference>
<gene>
    <name evidence="2" type="ORF">ACFSBT_20395</name>
</gene>
<proteinExistence type="predicted"/>
<reference evidence="2 3" key="1">
    <citation type="journal article" date="2019" name="Int. J. Syst. Evol. Microbiol.">
        <title>The Global Catalogue of Microorganisms (GCM) 10K type strain sequencing project: providing services to taxonomists for standard genome sequencing and annotation.</title>
        <authorList>
            <consortium name="The Broad Institute Genomics Platform"/>
            <consortium name="The Broad Institute Genome Sequencing Center for Infectious Disease"/>
            <person name="Wu L."/>
            <person name="Ma J."/>
        </authorList>
    </citation>
    <scope>NUCLEOTIDE SEQUENCE [LARGE SCALE GENOMIC DNA]</scope>
    <source>
        <strain evidence="2 3">CGMCC 1.12563</strain>
    </source>
</reference>
<sequence>MSRYALPADLQLALKIGLVAGLLLVALAVLLFIAKRDYRWEPAKLAAWGGVVLLLSGAPWFSVAGDAAFAIAIAFVFAFGIGLVQFTRLWERTHT</sequence>
<keyword evidence="1" id="KW-0812">Transmembrane</keyword>
<keyword evidence="1" id="KW-1133">Transmembrane helix</keyword>
<protein>
    <submittedName>
        <fullName evidence="2">Uncharacterized protein</fullName>
    </submittedName>
</protein>
<keyword evidence="3" id="KW-1185">Reference proteome</keyword>
<name>A0ABD6B1B4_9EURY</name>
<evidence type="ECO:0000313" key="2">
    <source>
        <dbReference type="EMBL" id="MFD1515646.1"/>
    </source>
</evidence>
<dbReference type="AlphaFoldDB" id="A0ABD6B1B4"/>
<dbReference type="Proteomes" id="UP001597187">
    <property type="component" value="Unassembled WGS sequence"/>
</dbReference>
<feature type="transmembrane region" description="Helical" evidence="1">
    <location>
        <begin position="67"/>
        <end position="86"/>
    </location>
</feature>
<evidence type="ECO:0000256" key="1">
    <source>
        <dbReference type="SAM" id="Phobius"/>
    </source>
</evidence>
<keyword evidence="1" id="KW-0472">Membrane</keyword>